<dbReference type="InterPro" id="IPR012674">
    <property type="entry name" value="Calycin"/>
</dbReference>
<evidence type="ECO:0000256" key="1">
    <source>
        <dbReference type="SAM" id="MobiDB-lite"/>
    </source>
</evidence>
<evidence type="ECO:0000313" key="4">
    <source>
        <dbReference type="Proteomes" id="UP000649617"/>
    </source>
</evidence>
<dbReference type="OrthoDB" id="428289at2759"/>
<feature type="chain" id="PRO_5032544631" evidence="2">
    <location>
        <begin position="25"/>
        <end position="278"/>
    </location>
</feature>
<reference evidence="3" key="1">
    <citation type="submission" date="2021-02" db="EMBL/GenBank/DDBJ databases">
        <authorList>
            <person name="Dougan E. K."/>
            <person name="Rhodes N."/>
            <person name="Thang M."/>
            <person name="Chan C."/>
        </authorList>
    </citation>
    <scope>NUCLEOTIDE SEQUENCE</scope>
</reference>
<dbReference type="Proteomes" id="UP000649617">
    <property type="component" value="Unassembled WGS sequence"/>
</dbReference>
<proteinExistence type="predicted"/>
<keyword evidence="4" id="KW-1185">Reference proteome</keyword>
<feature type="signal peptide" evidence="2">
    <location>
        <begin position="1"/>
        <end position="24"/>
    </location>
</feature>
<comment type="caution">
    <text evidence="3">The sequence shown here is derived from an EMBL/GenBank/DDBJ whole genome shotgun (WGS) entry which is preliminary data.</text>
</comment>
<evidence type="ECO:0000313" key="3">
    <source>
        <dbReference type="EMBL" id="CAE7216514.1"/>
    </source>
</evidence>
<gene>
    <name evidence="3" type="ORF">SPIL2461_LOCUS2639</name>
</gene>
<keyword evidence="2" id="KW-0732">Signal</keyword>
<dbReference type="EMBL" id="CAJNIZ010002925">
    <property type="protein sequence ID" value="CAE7216514.1"/>
    <property type="molecule type" value="Genomic_DNA"/>
</dbReference>
<feature type="region of interest" description="Disordered" evidence="1">
    <location>
        <begin position="211"/>
        <end position="238"/>
    </location>
</feature>
<protein>
    <submittedName>
        <fullName evidence="3">Uncharacterized protein</fullName>
    </submittedName>
</protein>
<dbReference type="AlphaFoldDB" id="A0A812JTJ0"/>
<organism evidence="3 4">
    <name type="scientific">Symbiodinium pilosum</name>
    <name type="common">Dinoflagellate</name>
    <dbReference type="NCBI Taxonomy" id="2952"/>
    <lineage>
        <taxon>Eukaryota</taxon>
        <taxon>Sar</taxon>
        <taxon>Alveolata</taxon>
        <taxon>Dinophyceae</taxon>
        <taxon>Suessiales</taxon>
        <taxon>Symbiodiniaceae</taxon>
        <taxon>Symbiodinium</taxon>
    </lineage>
</organism>
<sequence length="278" mass="30172">MGASRLLRLTLLCTCLAGLQNSFGFAFTCPSPSSGARIRPGVSKTPKRLYAHDARYVDNANSQAPARLALVVGSVSLSVLVLRRSRVLRLAGFGGGGLSGKWGCYKTEGDIDAYWKAAGLPWLARKGLQLMDWGAGKNQNVREFTQKEDDIQMEYSFQGPGLGGLGFTEKYKVGDGIQEITRMGGAKIYVEPVWESDSILRITNMSPAKQTQGWTKSVLGGSKDEEANRDASTNETAAEGGEVIDVHRFYLEQDSLILEADSSPSGGPVVKWFLQKLD</sequence>
<accession>A0A812JTJ0</accession>
<dbReference type="Gene3D" id="2.40.128.20">
    <property type="match status" value="1"/>
</dbReference>
<name>A0A812JTJ0_SYMPI</name>
<evidence type="ECO:0000256" key="2">
    <source>
        <dbReference type="SAM" id="SignalP"/>
    </source>
</evidence>